<dbReference type="AlphaFoldDB" id="A0A0M3ILP7"/>
<keyword evidence="1 4" id="KW-0479">Metal-binding</keyword>
<reference evidence="7" key="1">
    <citation type="submission" date="2017-02" db="UniProtKB">
        <authorList>
            <consortium name="WormBaseParasite"/>
        </authorList>
    </citation>
    <scope>IDENTIFICATION</scope>
</reference>
<dbReference type="WBParaSite" id="ALUE_0001967501-mRNA-1">
    <property type="protein sequence ID" value="ALUE_0001967501-mRNA-1"/>
    <property type="gene ID" value="ALUE_0001967501"/>
</dbReference>
<evidence type="ECO:0000256" key="1">
    <source>
        <dbReference type="ARBA" id="ARBA00022723"/>
    </source>
</evidence>
<keyword evidence="3 4" id="KW-0440">LIM domain</keyword>
<evidence type="ECO:0000256" key="3">
    <source>
        <dbReference type="ARBA" id="ARBA00023038"/>
    </source>
</evidence>
<dbReference type="Gene3D" id="2.10.110.10">
    <property type="entry name" value="Cysteine Rich Protein"/>
    <property type="match status" value="1"/>
</dbReference>
<sequence>MKKKRLVAVLDFTVSGRKMDNKCKGCKECGCSITETFIEAMESAWHQKCFLCAACNDPFPG</sequence>
<name>A0A0M3ILP7_ASCLU</name>
<evidence type="ECO:0000256" key="2">
    <source>
        <dbReference type="ARBA" id="ARBA00022833"/>
    </source>
</evidence>
<organism evidence="6 7">
    <name type="scientific">Ascaris lumbricoides</name>
    <name type="common">Giant roundworm</name>
    <dbReference type="NCBI Taxonomy" id="6252"/>
    <lineage>
        <taxon>Eukaryota</taxon>
        <taxon>Metazoa</taxon>
        <taxon>Ecdysozoa</taxon>
        <taxon>Nematoda</taxon>
        <taxon>Chromadorea</taxon>
        <taxon>Rhabditida</taxon>
        <taxon>Spirurina</taxon>
        <taxon>Ascaridomorpha</taxon>
        <taxon>Ascaridoidea</taxon>
        <taxon>Ascarididae</taxon>
        <taxon>Ascaris</taxon>
    </lineage>
</organism>
<dbReference type="Pfam" id="PF00412">
    <property type="entry name" value="LIM"/>
    <property type="match status" value="1"/>
</dbReference>
<evidence type="ECO:0000256" key="4">
    <source>
        <dbReference type="PROSITE-ProRule" id="PRU00125"/>
    </source>
</evidence>
<dbReference type="InterPro" id="IPR001781">
    <property type="entry name" value="Znf_LIM"/>
</dbReference>
<dbReference type="SUPFAM" id="SSF57716">
    <property type="entry name" value="Glucocorticoid receptor-like (DNA-binding domain)"/>
    <property type="match status" value="1"/>
</dbReference>
<dbReference type="GO" id="GO:0046872">
    <property type="term" value="F:metal ion binding"/>
    <property type="evidence" value="ECO:0007669"/>
    <property type="project" value="UniProtKB-KW"/>
</dbReference>
<evidence type="ECO:0000259" key="5">
    <source>
        <dbReference type="PROSITE" id="PS50023"/>
    </source>
</evidence>
<proteinExistence type="predicted"/>
<keyword evidence="2 4" id="KW-0862">Zinc</keyword>
<protein>
    <submittedName>
        <fullName evidence="7">LIM zinc-binding domain-containing protein</fullName>
    </submittedName>
</protein>
<dbReference type="PROSITE" id="PS50023">
    <property type="entry name" value="LIM_DOMAIN_2"/>
    <property type="match status" value="1"/>
</dbReference>
<accession>A0A0M3ILP7</accession>
<dbReference type="PROSITE" id="PS00478">
    <property type="entry name" value="LIM_DOMAIN_1"/>
    <property type="match status" value="1"/>
</dbReference>
<keyword evidence="6" id="KW-1185">Reference proteome</keyword>
<evidence type="ECO:0000313" key="7">
    <source>
        <dbReference type="WBParaSite" id="ALUE_0001967501-mRNA-1"/>
    </source>
</evidence>
<dbReference type="Proteomes" id="UP000036681">
    <property type="component" value="Unplaced"/>
</dbReference>
<evidence type="ECO:0000313" key="6">
    <source>
        <dbReference type="Proteomes" id="UP000036681"/>
    </source>
</evidence>
<feature type="domain" description="LIM zinc-binding" evidence="5">
    <location>
        <begin position="24"/>
        <end position="61"/>
    </location>
</feature>